<dbReference type="RefSeq" id="WP_129315170.1">
    <property type="nucleotide sequence ID" value="NZ_NOIQ01000004.1"/>
</dbReference>
<sequence>MVGDNLSSVHRALTILRILGEGPLGVQEVATEMGKEKSQVSRTLKVLAEEGFIERDPRTLRYGIGWQVLALATSAGDERLHREAPRVLRSLARGVGEPAYLTVLSGRGAMTLLTERTSRGIQAHEWVGRTSPLPCTSAGRALMVDMDEADLRSILGDDADPLPGTRSAPQDIPALVRRLRRERARGFAVAREESEPGLVAIAAPVRNHRGEVAAAINVSAPAFRMPRATIETSAPLVVAAADELSAAIGSSTEASAGS</sequence>
<dbReference type="GO" id="GO:0003677">
    <property type="term" value="F:DNA binding"/>
    <property type="evidence" value="ECO:0007669"/>
    <property type="project" value="UniProtKB-KW"/>
</dbReference>
<keyword evidence="7" id="KW-1185">Reference proteome</keyword>
<dbReference type="PROSITE" id="PS51078">
    <property type="entry name" value="ICLR_ED"/>
    <property type="match status" value="1"/>
</dbReference>
<evidence type="ECO:0000259" key="5">
    <source>
        <dbReference type="PROSITE" id="PS51078"/>
    </source>
</evidence>
<evidence type="ECO:0000256" key="3">
    <source>
        <dbReference type="ARBA" id="ARBA00023163"/>
    </source>
</evidence>
<dbReference type="Pfam" id="PF09339">
    <property type="entry name" value="HTH_IclR"/>
    <property type="match status" value="1"/>
</dbReference>
<dbReference type="AlphaFoldDB" id="A0A7K1LH40"/>
<dbReference type="GO" id="GO:0045892">
    <property type="term" value="P:negative regulation of DNA-templated transcription"/>
    <property type="evidence" value="ECO:0007669"/>
    <property type="project" value="TreeGrafter"/>
</dbReference>
<accession>A0A7K1LH40</accession>
<dbReference type="InterPro" id="IPR050707">
    <property type="entry name" value="HTH_MetabolicPath_Reg"/>
</dbReference>
<organism evidence="6 7">
    <name type="scientific">Rothia koreensis</name>
    <dbReference type="NCBI Taxonomy" id="592378"/>
    <lineage>
        <taxon>Bacteria</taxon>
        <taxon>Bacillati</taxon>
        <taxon>Actinomycetota</taxon>
        <taxon>Actinomycetes</taxon>
        <taxon>Micrococcales</taxon>
        <taxon>Micrococcaceae</taxon>
        <taxon>Rothia</taxon>
    </lineage>
</organism>
<dbReference type="InterPro" id="IPR005471">
    <property type="entry name" value="Tscrpt_reg_IclR_N"/>
</dbReference>
<dbReference type="Pfam" id="PF01614">
    <property type="entry name" value="IclR_C"/>
    <property type="match status" value="1"/>
</dbReference>
<feature type="domain" description="IclR-ED" evidence="5">
    <location>
        <begin position="67"/>
        <end position="250"/>
    </location>
</feature>
<dbReference type="GO" id="GO:0003700">
    <property type="term" value="F:DNA-binding transcription factor activity"/>
    <property type="evidence" value="ECO:0007669"/>
    <property type="project" value="TreeGrafter"/>
</dbReference>
<feature type="domain" description="HTH iclR-type" evidence="4">
    <location>
        <begin position="6"/>
        <end position="66"/>
    </location>
</feature>
<reference evidence="6 7" key="1">
    <citation type="submission" date="2019-12" db="EMBL/GenBank/DDBJ databases">
        <authorList>
            <person name="Li J."/>
            <person name="Shi Y."/>
            <person name="Xu G."/>
            <person name="Xiao D."/>
            <person name="Ran X."/>
        </authorList>
    </citation>
    <scope>NUCLEOTIDE SEQUENCE [LARGE SCALE GENOMIC DNA]</scope>
    <source>
        <strain evidence="6 7">JCM 15915</strain>
    </source>
</reference>
<proteinExistence type="predicted"/>
<gene>
    <name evidence="6" type="ORF">GMA10_04640</name>
</gene>
<dbReference type="SUPFAM" id="SSF55781">
    <property type="entry name" value="GAF domain-like"/>
    <property type="match status" value="1"/>
</dbReference>
<evidence type="ECO:0000256" key="1">
    <source>
        <dbReference type="ARBA" id="ARBA00023015"/>
    </source>
</evidence>
<comment type="caution">
    <text evidence="6">The sequence shown here is derived from an EMBL/GenBank/DDBJ whole genome shotgun (WGS) entry which is preliminary data.</text>
</comment>
<keyword evidence="1" id="KW-0805">Transcription regulation</keyword>
<dbReference type="InterPro" id="IPR029016">
    <property type="entry name" value="GAF-like_dom_sf"/>
</dbReference>
<dbReference type="Gene3D" id="1.10.10.10">
    <property type="entry name" value="Winged helix-like DNA-binding domain superfamily/Winged helix DNA-binding domain"/>
    <property type="match status" value="1"/>
</dbReference>
<dbReference type="PROSITE" id="PS51077">
    <property type="entry name" value="HTH_ICLR"/>
    <property type="match status" value="1"/>
</dbReference>
<keyword evidence="3" id="KW-0804">Transcription</keyword>
<dbReference type="InterPro" id="IPR036388">
    <property type="entry name" value="WH-like_DNA-bd_sf"/>
</dbReference>
<protein>
    <submittedName>
        <fullName evidence="6">Helix-turn-helix domain-containing protein</fullName>
    </submittedName>
</protein>
<dbReference type="InterPro" id="IPR036390">
    <property type="entry name" value="WH_DNA-bd_sf"/>
</dbReference>
<dbReference type="SUPFAM" id="SSF46785">
    <property type="entry name" value="Winged helix' DNA-binding domain"/>
    <property type="match status" value="1"/>
</dbReference>
<keyword evidence="2" id="KW-0238">DNA-binding</keyword>
<evidence type="ECO:0000313" key="7">
    <source>
        <dbReference type="Proteomes" id="UP000462152"/>
    </source>
</evidence>
<dbReference type="SMART" id="SM00346">
    <property type="entry name" value="HTH_ICLR"/>
    <property type="match status" value="1"/>
</dbReference>
<dbReference type="EMBL" id="WOGT01000002">
    <property type="protein sequence ID" value="MUN54505.1"/>
    <property type="molecule type" value="Genomic_DNA"/>
</dbReference>
<dbReference type="Gene3D" id="3.30.450.40">
    <property type="match status" value="1"/>
</dbReference>
<dbReference type="Proteomes" id="UP000462152">
    <property type="component" value="Unassembled WGS sequence"/>
</dbReference>
<evidence type="ECO:0000313" key="6">
    <source>
        <dbReference type="EMBL" id="MUN54505.1"/>
    </source>
</evidence>
<dbReference type="OrthoDB" id="4924204at2"/>
<dbReference type="CDD" id="cd00090">
    <property type="entry name" value="HTH_ARSR"/>
    <property type="match status" value="1"/>
</dbReference>
<name>A0A7K1LH40_9MICC</name>
<dbReference type="PANTHER" id="PTHR30136">
    <property type="entry name" value="HELIX-TURN-HELIX TRANSCRIPTIONAL REGULATOR, ICLR FAMILY"/>
    <property type="match status" value="1"/>
</dbReference>
<evidence type="ECO:0000256" key="2">
    <source>
        <dbReference type="ARBA" id="ARBA00023125"/>
    </source>
</evidence>
<evidence type="ECO:0000259" key="4">
    <source>
        <dbReference type="PROSITE" id="PS51077"/>
    </source>
</evidence>
<dbReference type="PANTHER" id="PTHR30136:SF35">
    <property type="entry name" value="HTH-TYPE TRANSCRIPTIONAL REGULATOR RV1719"/>
    <property type="match status" value="1"/>
</dbReference>
<dbReference type="InterPro" id="IPR014757">
    <property type="entry name" value="Tscrpt_reg_IclR_C"/>
</dbReference>
<dbReference type="InterPro" id="IPR011991">
    <property type="entry name" value="ArsR-like_HTH"/>
</dbReference>